<dbReference type="NCBIfam" id="NF002018">
    <property type="entry name" value="PRK00823.1-3"/>
    <property type="match status" value="1"/>
</dbReference>
<protein>
    <recommendedName>
        <fullName evidence="4">Putative pterin-4-alpha-carbinolamine dehydratase</fullName>
        <shortName evidence="4">PHS</shortName>
        <ecNumber evidence="4">4.2.1.96</ecNumber>
    </recommendedName>
    <alternativeName>
        <fullName evidence="4">4-alpha-hydroxy-tetrahydropterin dehydratase</fullName>
    </alternativeName>
    <alternativeName>
        <fullName evidence="4">Pterin carbinolamine dehydratase</fullName>
        <shortName evidence="4">PCD</shortName>
    </alternativeName>
</protein>
<dbReference type="PANTHER" id="PTHR12599">
    <property type="entry name" value="PTERIN-4-ALPHA-CARBINOLAMINE DEHYDRATASE"/>
    <property type="match status" value="1"/>
</dbReference>
<sequence>MTREKLDAAAVAAALASLEGWQRAPDRDAIQKSFVFRNFSEAFGFMTRVALAAEKMDHHPDWSNVYKTVDIALSTHDAGGLTELDITLARKIDACADGRSRPS</sequence>
<dbReference type="InterPro" id="IPR001533">
    <property type="entry name" value="Pterin_deHydtase"/>
</dbReference>
<dbReference type="EMBL" id="WPHG01000001">
    <property type="protein sequence ID" value="MVA96455.1"/>
    <property type="molecule type" value="Genomic_DNA"/>
</dbReference>
<evidence type="ECO:0000313" key="5">
    <source>
        <dbReference type="EMBL" id="MVA96455.1"/>
    </source>
</evidence>
<proteinExistence type="inferred from homology"/>
<evidence type="ECO:0000256" key="1">
    <source>
        <dbReference type="ARBA" id="ARBA00001554"/>
    </source>
</evidence>
<comment type="catalytic activity">
    <reaction evidence="1 4">
        <text>(4aS,6R)-4a-hydroxy-L-erythro-5,6,7,8-tetrahydrobiopterin = (6R)-L-erythro-6,7-dihydrobiopterin + H2O</text>
        <dbReference type="Rhea" id="RHEA:11920"/>
        <dbReference type="ChEBI" id="CHEBI:15377"/>
        <dbReference type="ChEBI" id="CHEBI:15642"/>
        <dbReference type="ChEBI" id="CHEBI:43120"/>
        <dbReference type="EC" id="4.2.1.96"/>
    </reaction>
</comment>
<dbReference type="CDD" id="cd00914">
    <property type="entry name" value="PCD_DCoH_subfamily_b"/>
    <property type="match status" value="1"/>
</dbReference>
<dbReference type="EC" id="4.2.1.96" evidence="4"/>
<evidence type="ECO:0000256" key="2">
    <source>
        <dbReference type="ARBA" id="ARBA00006472"/>
    </source>
</evidence>
<dbReference type="Proteomes" id="UP000463224">
    <property type="component" value="Unassembled WGS sequence"/>
</dbReference>
<dbReference type="RefSeq" id="WP_156711393.1">
    <property type="nucleotide sequence ID" value="NZ_WPHG01000001.1"/>
</dbReference>
<accession>A0A844QB40</accession>
<name>A0A844QB40_9HYPH</name>
<dbReference type="HAMAP" id="MF_00434">
    <property type="entry name" value="Pterin_4_alpha"/>
    <property type="match status" value="1"/>
</dbReference>
<dbReference type="InterPro" id="IPR036428">
    <property type="entry name" value="PCD_sf"/>
</dbReference>
<dbReference type="AlphaFoldDB" id="A0A844QB40"/>
<dbReference type="Gene3D" id="3.30.1360.20">
    <property type="entry name" value="Transcriptional coactivator/pterin dehydratase"/>
    <property type="match status" value="1"/>
</dbReference>
<evidence type="ECO:0000256" key="4">
    <source>
        <dbReference type="HAMAP-Rule" id="MF_00434"/>
    </source>
</evidence>
<dbReference type="Pfam" id="PF01329">
    <property type="entry name" value="Pterin_4a"/>
    <property type="match status" value="1"/>
</dbReference>
<comment type="caution">
    <text evidence="5">The sequence shown here is derived from an EMBL/GenBank/DDBJ whole genome shotgun (WGS) entry which is preliminary data.</text>
</comment>
<dbReference type="GO" id="GO:0008124">
    <property type="term" value="F:4-alpha-hydroxytetrahydrobiopterin dehydratase activity"/>
    <property type="evidence" value="ECO:0007669"/>
    <property type="project" value="UniProtKB-UniRule"/>
</dbReference>
<reference evidence="5 6" key="1">
    <citation type="submission" date="2019-12" db="EMBL/GenBank/DDBJ databases">
        <title>Nitratireductor arenosus sp. nov., Isolated from sea sand, Jeju island, South Korea.</title>
        <authorList>
            <person name="Kim W."/>
        </authorList>
    </citation>
    <scope>NUCLEOTIDE SEQUENCE [LARGE SCALE GENOMIC DNA]</scope>
    <source>
        <strain evidence="5 6">CAU 1489</strain>
    </source>
</reference>
<gene>
    <name evidence="5" type="ORF">GN330_04240</name>
</gene>
<dbReference type="PANTHER" id="PTHR12599:SF0">
    <property type="entry name" value="PTERIN-4-ALPHA-CARBINOLAMINE DEHYDRATASE"/>
    <property type="match status" value="1"/>
</dbReference>
<dbReference type="SUPFAM" id="SSF55248">
    <property type="entry name" value="PCD-like"/>
    <property type="match status" value="1"/>
</dbReference>
<keyword evidence="3 4" id="KW-0456">Lyase</keyword>
<evidence type="ECO:0000313" key="6">
    <source>
        <dbReference type="Proteomes" id="UP000463224"/>
    </source>
</evidence>
<organism evidence="5 6">
    <name type="scientific">Nitratireductor arenosus</name>
    <dbReference type="NCBI Taxonomy" id="2682096"/>
    <lineage>
        <taxon>Bacteria</taxon>
        <taxon>Pseudomonadati</taxon>
        <taxon>Pseudomonadota</taxon>
        <taxon>Alphaproteobacteria</taxon>
        <taxon>Hyphomicrobiales</taxon>
        <taxon>Phyllobacteriaceae</taxon>
        <taxon>Nitratireductor</taxon>
    </lineage>
</organism>
<dbReference type="NCBIfam" id="NF002017">
    <property type="entry name" value="PRK00823.1-2"/>
    <property type="match status" value="1"/>
</dbReference>
<dbReference type="GO" id="GO:0006729">
    <property type="term" value="P:tetrahydrobiopterin biosynthetic process"/>
    <property type="evidence" value="ECO:0007669"/>
    <property type="project" value="InterPro"/>
</dbReference>
<keyword evidence="6" id="KW-1185">Reference proteome</keyword>
<comment type="similarity">
    <text evidence="2 4">Belongs to the pterin-4-alpha-carbinolamine dehydratase family.</text>
</comment>
<evidence type="ECO:0000256" key="3">
    <source>
        <dbReference type="ARBA" id="ARBA00023239"/>
    </source>
</evidence>
<dbReference type="NCBIfam" id="NF002020">
    <property type="entry name" value="PRK00823.1-5"/>
    <property type="match status" value="1"/>
</dbReference>